<dbReference type="RefSeq" id="WP_135162459.1">
    <property type="nucleotide sequence ID" value="NZ_SPQS01000002.1"/>
</dbReference>
<keyword evidence="1" id="KW-0732">Signal</keyword>
<dbReference type="Proteomes" id="UP000297700">
    <property type="component" value="Unassembled WGS sequence"/>
</dbReference>
<protein>
    <submittedName>
        <fullName evidence="2">M23 family metallopeptidase</fullName>
    </submittedName>
</protein>
<evidence type="ECO:0000313" key="2">
    <source>
        <dbReference type="EMBL" id="TFV80022.1"/>
    </source>
</evidence>
<reference evidence="2 3" key="1">
    <citation type="submission" date="2019-03" db="EMBL/GenBank/DDBJ databases">
        <title>Bradyrhizobium strains diversity.</title>
        <authorList>
            <person name="Urquiaga M.C.O."/>
            <person name="Hungria M."/>
            <person name="Delamuta J.R.M."/>
            <person name="Klepa M.S."/>
        </authorList>
    </citation>
    <scope>NUCLEOTIDE SEQUENCE [LARGE SCALE GENOMIC DNA]</scope>
    <source>
        <strain evidence="2 3">CNPSo 3426</strain>
    </source>
</reference>
<comment type="caution">
    <text evidence="2">The sequence shown here is derived from an EMBL/GenBank/DDBJ whole genome shotgun (WGS) entry which is preliminary data.</text>
</comment>
<dbReference type="Gene3D" id="2.70.70.10">
    <property type="entry name" value="Glucose Permease (Domain IIA)"/>
    <property type="match status" value="1"/>
</dbReference>
<dbReference type="CDD" id="cd12797">
    <property type="entry name" value="M23_peptidase"/>
    <property type="match status" value="1"/>
</dbReference>
<sequence length="549" mass="59811">MRSMYFRTVALGLGLAILGVRVPAMAQSEIVPTAKLVNIDWTEVVQGVVAIAPSLGAPSKSLTAKLPPGIVRRLEGRVIADKAALRPLVLLNAITAGVSPGIAKVPIPVLAPFDTSRYVASFARLRGGAPKDTNAFLSPAASQMQFLGKTTGYDVILTVKPSLLPGGYKVNADLVQVHLGGTGLLYDASSEDKSDVDARRGDVVEDPTLQDMYPRLRRNVSDDGLTYTFVKYGVFYFANISCAADPPFVADYPCAEVEGILRTMLRDLRLIGGLPLPIPHAAGSVSPRPAATSPSFTYHAPGNLLRGTGQDGLGGVTTRIVWGGGHLRFPIELDAAYANSQTFMHGGDCLGRKIPVEHNRYKCQQNPGKILEPREDNAENYAYPWRDNYCEERNDNSREPKDCPARKRAHEGQDIRPRACQFDGTRCKIDLYNVVAVTKGSALWKPNNTVKFIAEDDTGVYFVYLHMSPDSLRRAGLKKGKLVPRDRGKKIGEVGNWMHTDPNGTTAHLHFEIRAQTETCGGYGCTSSPYWTLIRAYEALIGMQGTELP</sequence>
<accession>A0A4Y9PL03</accession>
<feature type="chain" id="PRO_5021436183" evidence="1">
    <location>
        <begin position="27"/>
        <end position="549"/>
    </location>
</feature>
<gene>
    <name evidence="2" type="ORF">E4K64_05120</name>
</gene>
<dbReference type="AlphaFoldDB" id="A0A4Y9PL03"/>
<name>A0A4Y9PL03_9BRAD</name>
<evidence type="ECO:0000256" key="1">
    <source>
        <dbReference type="SAM" id="SignalP"/>
    </source>
</evidence>
<feature type="signal peptide" evidence="1">
    <location>
        <begin position="1"/>
        <end position="26"/>
    </location>
</feature>
<dbReference type="InterPro" id="IPR011055">
    <property type="entry name" value="Dup_hybrid_motif"/>
</dbReference>
<organism evidence="2 3">
    <name type="scientific">Bradyrhizobium frederickii</name>
    <dbReference type="NCBI Taxonomy" id="2560054"/>
    <lineage>
        <taxon>Bacteria</taxon>
        <taxon>Pseudomonadati</taxon>
        <taxon>Pseudomonadota</taxon>
        <taxon>Alphaproteobacteria</taxon>
        <taxon>Hyphomicrobiales</taxon>
        <taxon>Nitrobacteraceae</taxon>
        <taxon>Bradyrhizobium</taxon>
    </lineage>
</organism>
<evidence type="ECO:0000313" key="3">
    <source>
        <dbReference type="Proteomes" id="UP000297700"/>
    </source>
</evidence>
<dbReference type="EMBL" id="SPQS01000002">
    <property type="protein sequence ID" value="TFV80022.1"/>
    <property type="molecule type" value="Genomic_DNA"/>
</dbReference>
<proteinExistence type="predicted"/>